<dbReference type="EMBL" id="CP021781">
    <property type="protein sequence ID" value="AXA34614.1"/>
    <property type="molecule type" value="Genomic_DNA"/>
</dbReference>
<evidence type="ECO:0000313" key="3">
    <source>
        <dbReference type="EMBL" id="QIW12858.1"/>
    </source>
</evidence>
<sequence>MSNKLKALSLGVLVQLLLPSVGFSIEQQSPNKNLNDFDNLKTIKALEIKIKDIQSEINKLQHDDEKAKNSLTFSTYKSRIDSSNLISDAHRNTAFDILTNVNTDNSIINLGKSGLFNKNRGVDVANIPAITTMGEITFLGAFSGNNRIPIGMISSNLFASTLIGQRYKFDNHSIVFGARIGANTQAWSGSNGITNGTTTLPGNGQNIYLTAANLYFVSNLGHYVTAQFDFSTTELNNFSLGNALVIIGNLDTSPFFFTVGKNKLSIGAFGGGGTWTGGMTKFLAAGNVTNVSFNYKNDVLNTNIAVFGSDDNRLNFSAGLFYAEKWSENLAVGFNTGYVYNLAEAGNSSLNKFLKSQSKSGDTIGSLDINTNLTYTVGGGFLNIGAGWASTTNKKDFDDTGSNVLAGGWYAATNYSFVLKGRKTNFGTSYGQSYNASNIPMPISASPLSLGRSTTGVKQQFILSSQRAYFDNNVLVGPEYVYQELYDHKHMNTVTLNMNVYI</sequence>
<feature type="coiled-coil region" evidence="1">
    <location>
        <begin position="43"/>
        <end position="70"/>
    </location>
</feature>
<dbReference type="AlphaFoldDB" id="A0A2Z4Y0M7"/>
<proteinExistence type="predicted"/>
<dbReference type="KEGG" id="fad:CDH04_09495"/>
<name>A0A2Z4Y0M7_9GAMM</name>
<dbReference type="EMBL" id="CP043424">
    <property type="protein sequence ID" value="QIW12858.1"/>
    <property type="molecule type" value="Genomic_DNA"/>
</dbReference>
<reference evidence="2 4" key="1">
    <citation type="submission" date="2017-06" db="EMBL/GenBank/DDBJ databases">
        <title>Complete genome of Francisella adeliensis.</title>
        <authorList>
            <person name="Vallesi A."/>
            <person name="Sjodin A."/>
        </authorList>
    </citation>
    <scope>NUCLEOTIDE SEQUENCE [LARGE SCALE GENOMIC DNA]</scope>
    <source>
        <strain evidence="2 4">FDC440</strain>
    </source>
</reference>
<dbReference type="InterPro" id="IPR021956">
    <property type="entry name" value="DUF3573"/>
</dbReference>
<evidence type="ECO:0000313" key="2">
    <source>
        <dbReference type="EMBL" id="AXA34614.1"/>
    </source>
</evidence>
<keyword evidence="5" id="KW-1185">Reference proteome</keyword>
<evidence type="ECO:0000313" key="4">
    <source>
        <dbReference type="Proteomes" id="UP000251120"/>
    </source>
</evidence>
<organism evidence="2 4">
    <name type="scientific">Francisella adeliensis</name>
    <dbReference type="NCBI Taxonomy" id="2007306"/>
    <lineage>
        <taxon>Bacteria</taxon>
        <taxon>Pseudomonadati</taxon>
        <taxon>Pseudomonadota</taxon>
        <taxon>Gammaproteobacteria</taxon>
        <taxon>Thiotrichales</taxon>
        <taxon>Francisellaceae</taxon>
        <taxon>Francisella</taxon>
    </lineage>
</organism>
<evidence type="ECO:0000256" key="1">
    <source>
        <dbReference type="SAM" id="Coils"/>
    </source>
</evidence>
<dbReference type="NCBIfam" id="NF041042">
    <property type="entry name" value="FslE"/>
    <property type="match status" value="1"/>
</dbReference>
<dbReference type="Proteomes" id="UP000251120">
    <property type="component" value="Chromosome"/>
</dbReference>
<protein>
    <submittedName>
        <fullName evidence="3">DUF3573 domain-containing protein</fullName>
    </submittedName>
</protein>
<accession>A0A2Z4Y0M7</accession>
<evidence type="ECO:0000313" key="5">
    <source>
        <dbReference type="Proteomes" id="UP000681131"/>
    </source>
</evidence>
<dbReference type="Proteomes" id="UP000681131">
    <property type="component" value="Chromosome"/>
</dbReference>
<dbReference type="Pfam" id="PF12097">
    <property type="entry name" value="DUF3573"/>
    <property type="match status" value="1"/>
</dbReference>
<dbReference type="RefSeq" id="WP_112870789.1">
    <property type="nucleotide sequence ID" value="NZ_CP021781.1"/>
</dbReference>
<dbReference type="OrthoDB" id="5603191at2"/>
<keyword evidence="1" id="KW-0175">Coiled coil</keyword>
<gene>
    <name evidence="2" type="ORF">CDH04_09495</name>
    <name evidence="3" type="ORF">FZC43_09505</name>
</gene>
<reference evidence="3 5" key="2">
    <citation type="submission" date="2019-08" db="EMBL/GenBank/DDBJ databases">
        <title>Complete genome sequences of Francisella adeliensis (FSC1325 and FSC1326).</title>
        <authorList>
            <person name="Ohrman C."/>
            <person name="Uneklint I."/>
            <person name="Vallesi A."/>
            <person name="Karlsson L."/>
            <person name="Sjodin A."/>
        </authorList>
    </citation>
    <scope>NUCLEOTIDE SEQUENCE [LARGE SCALE GENOMIC DNA]</scope>
    <source>
        <strain evidence="3 5">FSC1325</strain>
    </source>
</reference>